<keyword evidence="2" id="KW-0175">Coiled coil</keyword>
<proteinExistence type="predicted"/>
<protein>
    <submittedName>
        <fullName evidence="4">Zinc finger, RING/FYVE/PHD-type</fullName>
    </submittedName>
</protein>
<reference evidence="4 5" key="1">
    <citation type="journal article" date="2018" name="Mol. Plant">
        <title>The genome of Artemisia annua provides insight into the evolution of Asteraceae family and artemisinin biosynthesis.</title>
        <authorList>
            <person name="Shen Q."/>
            <person name="Zhang L."/>
            <person name="Liao Z."/>
            <person name="Wang S."/>
            <person name="Yan T."/>
            <person name="Shi P."/>
            <person name="Liu M."/>
            <person name="Fu X."/>
            <person name="Pan Q."/>
            <person name="Wang Y."/>
            <person name="Lv Z."/>
            <person name="Lu X."/>
            <person name="Zhang F."/>
            <person name="Jiang W."/>
            <person name="Ma Y."/>
            <person name="Chen M."/>
            <person name="Hao X."/>
            <person name="Li L."/>
            <person name="Tang Y."/>
            <person name="Lv G."/>
            <person name="Zhou Y."/>
            <person name="Sun X."/>
            <person name="Brodelius P.E."/>
            <person name="Rose J.K.C."/>
            <person name="Tang K."/>
        </authorList>
    </citation>
    <scope>NUCLEOTIDE SEQUENCE [LARGE SCALE GENOMIC DNA]</scope>
    <source>
        <strain evidence="5">cv. Huhao1</strain>
        <tissue evidence="4">Leaf</tissue>
    </source>
</reference>
<dbReference type="Pfam" id="PF13639">
    <property type="entry name" value="zf-RING_2"/>
    <property type="match status" value="1"/>
</dbReference>
<evidence type="ECO:0000313" key="5">
    <source>
        <dbReference type="Proteomes" id="UP000245207"/>
    </source>
</evidence>
<dbReference type="SUPFAM" id="SSF57850">
    <property type="entry name" value="RING/U-box"/>
    <property type="match status" value="1"/>
</dbReference>
<dbReference type="PANTHER" id="PTHR16047:SF7">
    <property type="entry name" value="E3 UBIQUITIN-PROTEIN LIGASE RFWD3"/>
    <property type="match status" value="1"/>
</dbReference>
<feature type="coiled-coil region" evidence="2">
    <location>
        <begin position="162"/>
        <end position="223"/>
    </location>
</feature>
<feature type="domain" description="RING-type" evidence="3">
    <location>
        <begin position="42"/>
        <end position="88"/>
    </location>
</feature>
<evidence type="ECO:0000256" key="2">
    <source>
        <dbReference type="SAM" id="Coils"/>
    </source>
</evidence>
<dbReference type="GO" id="GO:0005634">
    <property type="term" value="C:nucleus"/>
    <property type="evidence" value="ECO:0007669"/>
    <property type="project" value="InterPro"/>
</dbReference>
<evidence type="ECO:0000259" key="3">
    <source>
        <dbReference type="PROSITE" id="PS50089"/>
    </source>
</evidence>
<name>A0A2U1QF79_ARTAN</name>
<organism evidence="4 5">
    <name type="scientific">Artemisia annua</name>
    <name type="common">Sweet wormwood</name>
    <dbReference type="NCBI Taxonomy" id="35608"/>
    <lineage>
        <taxon>Eukaryota</taxon>
        <taxon>Viridiplantae</taxon>
        <taxon>Streptophyta</taxon>
        <taxon>Embryophyta</taxon>
        <taxon>Tracheophyta</taxon>
        <taxon>Spermatophyta</taxon>
        <taxon>Magnoliopsida</taxon>
        <taxon>eudicotyledons</taxon>
        <taxon>Gunneridae</taxon>
        <taxon>Pentapetalae</taxon>
        <taxon>asterids</taxon>
        <taxon>campanulids</taxon>
        <taxon>Asterales</taxon>
        <taxon>Asteraceae</taxon>
        <taxon>Asteroideae</taxon>
        <taxon>Anthemideae</taxon>
        <taxon>Artemisiinae</taxon>
        <taxon>Artemisia</taxon>
    </lineage>
</organism>
<dbReference type="Gene3D" id="3.30.40.10">
    <property type="entry name" value="Zinc/RING finger domain, C3HC4 (zinc finger)"/>
    <property type="match status" value="1"/>
</dbReference>
<dbReference type="GO" id="GO:0008270">
    <property type="term" value="F:zinc ion binding"/>
    <property type="evidence" value="ECO:0007669"/>
    <property type="project" value="UniProtKB-KW"/>
</dbReference>
<dbReference type="GO" id="GO:0004842">
    <property type="term" value="F:ubiquitin-protein transferase activity"/>
    <property type="evidence" value="ECO:0007669"/>
    <property type="project" value="InterPro"/>
</dbReference>
<dbReference type="STRING" id="35608.A0A2U1QF79"/>
<dbReference type="InterPro" id="IPR013083">
    <property type="entry name" value="Znf_RING/FYVE/PHD"/>
</dbReference>
<dbReference type="InterPro" id="IPR001841">
    <property type="entry name" value="Znf_RING"/>
</dbReference>
<dbReference type="OrthoDB" id="5600418at2759"/>
<gene>
    <name evidence="4" type="ORF">CTI12_AA038370</name>
</gene>
<dbReference type="EMBL" id="PKPP01000168">
    <property type="protein sequence ID" value="PWA96645.1"/>
    <property type="molecule type" value="Genomic_DNA"/>
</dbReference>
<keyword evidence="1" id="KW-0862">Zinc</keyword>
<evidence type="ECO:0000256" key="1">
    <source>
        <dbReference type="PROSITE-ProRule" id="PRU00175"/>
    </source>
</evidence>
<dbReference type="AlphaFoldDB" id="A0A2U1QF79"/>
<dbReference type="PROSITE" id="PS50089">
    <property type="entry name" value="ZF_RING_2"/>
    <property type="match status" value="1"/>
</dbReference>
<keyword evidence="1" id="KW-0863">Zinc-finger</keyword>
<dbReference type="GO" id="GO:0036297">
    <property type="term" value="P:interstrand cross-link repair"/>
    <property type="evidence" value="ECO:0007669"/>
    <property type="project" value="InterPro"/>
</dbReference>
<dbReference type="Proteomes" id="UP000245207">
    <property type="component" value="Unassembled WGS sequence"/>
</dbReference>
<evidence type="ECO:0000313" key="4">
    <source>
        <dbReference type="EMBL" id="PWA96645.1"/>
    </source>
</evidence>
<dbReference type="InterPro" id="IPR037381">
    <property type="entry name" value="RFWD3"/>
</dbReference>
<dbReference type="PANTHER" id="PTHR16047">
    <property type="entry name" value="RFWD3 PROTEIN"/>
    <property type="match status" value="1"/>
</dbReference>
<keyword evidence="5" id="KW-1185">Reference proteome</keyword>
<keyword evidence="1" id="KW-0479">Metal-binding</keyword>
<sequence length="245" mass="28161">MMTLLMIPCIVMMMNQPIVKKVLLKPLILDHPKIQAKAPDVCPICFKHWTGDKKHRVCCLPCGHIFGASCIKKWLQTHICSQRCPQCKIICTLDAVRPLYATSFRIPAADKGAEDQKTPTRRFLLNYLGMIAFHKLETARRNFALKKWYDAKKRLVGVLGRKNEAMKRRTELLDRMKALEQQGGSLCPADALGTLADEYLRRAKVYEGRAKALRQRAKAYNQRFNAWQPRLLYFHDCCDSILKLG</sequence>
<dbReference type="GO" id="GO:0016567">
    <property type="term" value="P:protein ubiquitination"/>
    <property type="evidence" value="ECO:0007669"/>
    <property type="project" value="InterPro"/>
</dbReference>
<comment type="caution">
    <text evidence="4">The sequence shown here is derived from an EMBL/GenBank/DDBJ whole genome shotgun (WGS) entry which is preliminary data.</text>
</comment>
<accession>A0A2U1QF79</accession>